<evidence type="ECO:0000256" key="14">
    <source>
        <dbReference type="ARBA" id="ARBA00024627"/>
    </source>
</evidence>
<reference evidence="23 24" key="1">
    <citation type="submission" date="2022-05" db="EMBL/GenBank/DDBJ databases">
        <authorList>
            <consortium name="Genoscope - CEA"/>
            <person name="William W."/>
        </authorList>
    </citation>
    <scope>NUCLEOTIDE SEQUENCE [LARGE SCALE GENOMIC DNA]</scope>
</reference>
<dbReference type="Pfam" id="PF00246">
    <property type="entry name" value="Peptidase_M14"/>
    <property type="match status" value="1"/>
</dbReference>
<feature type="compositionally biased region" description="Polar residues" evidence="19">
    <location>
        <begin position="151"/>
        <end position="169"/>
    </location>
</feature>
<keyword evidence="9" id="KW-0067">ATP-binding</keyword>
<feature type="domain" description="Peptidase M14" evidence="22">
    <location>
        <begin position="1228"/>
        <end position="1726"/>
    </location>
</feature>
<dbReference type="PROSITE" id="PS00690">
    <property type="entry name" value="DEAH_ATP_HELICASE"/>
    <property type="match status" value="1"/>
</dbReference>
<evidence type="ECO:0000256" key="2">
    <source>
        <dbReference type="ARBA" id="ARBA00004186"/>
    </source>
</evidence>
<feature type="region of interest" description="Disordered" evidence="19">
    <location>
        <begin position="2016"/>
        <end position="2035"/>
    </location>
</feature>
<dbReference type="PROSITE" id="PS51192">
    <property type="entry name" value="HELICASE_ATP_BIND_1"/>
    <property type="match status" value="1"/>
</dbReference>
<dbReference type="Pfam" id="PF00271">
    <property type="entry name" value="Helicase_C"/>
    <property type="match status" value="1"/>
</dbReference>
<dbReference type="InterPro" id="IPR040626">
    <property type="entry name" value="Pepdidase_M14_N"/>
</dbReference>
<dbReference type="PROSITE" id="PS52035">
    <property type="entry name" value="PEPTIDASE_M14"/>
    <property type="match status" value="1"/>
</dbReference>
<keyword evidence="10" id="KW-0694">RNA-binding</keyword>
<comment type="catalytic activity">
    <reaction evidence="17">
        <text>gamma-L-glutamyl-L-glutamyl-[protein] + H2O = L-glutamyl-[protein] + L-glutamate</text>
        <dbReference type="Rhea" id="RHEA:60152"/>
        <dbReference type="Rhea" id="RHEA-COMP:10208"/>
        <dbReference type="Rhea" id="RHEA-COMP:15517"/>
        <dbReference type="ChEBI" id="CHEBI:15377"/>
        <dbReference type="ChEBI" id="CHEBI:29973"/>
        <dbReference type="ChEBI" id="CHEBI:29985"/>
        <dbReference type="ChEBI" id="CHEBI:143622"/>
    </reaction>
    <physiologicalReaction direction="left-to-right" evidence="17">
        <dbReference type="Rhea" id="RHEA:60153"/>
    </physiologicalReaction>
</comment>
<evidence type="ECO:0000256" key="7">
    <source>
        <dbReference type="ARBA" id="ARBA00022801"/>
    </source>
</evidence>
<feature type="domain" description="Helicase C-terminal" evidence="21">
    <location>
        <begin position="556"/>
        <end position="725"/>
    </location>
</feature>
<gene>
    <name evidence="23" type="ORF">PLOB_00027724</name>
</gene>
<dbReference type="CDD" id="cd06236">
    <property type="entry name" value="M14_AGBL5_like"/>
    <property type="match status" value="1"/>
</dbReference>
<dbReference type="Pfam" id="PF21010">
    <property type="entry name" value="HA2_C"/>
    <property type="match status" value="1"/>
</dbReference>
<evidence type="ECO:0000256" key="12">
    <source>
        <dbReference type="ARBA" id="ARBA00023242"/>
    </source>
</evidence>
<evidence type="ECO:0000256" key="13">
    <source>
        <dbReference type="ARBA" id="ARBA00024141"/>
    </source>
</evidence>
<comment type="catalytic activity">
    <reaction evidence="14">
        <text>C-terminal L-alpha-aminoacyl-L-glutamyl-[tubulin] + H2O = C-terminal L-alpha-aminoacyl-[tubulin] + L-glutamate</text>
        <dbReference type="Rhea" id="RHEA:63796"/>
        <dbReference type="Rhea" id="RHEA-COMP:16436"/>
        <dbReference type="Rhea" id="RHEA-COMP:16437"/>
        <dbReference type="ChEBI" id="CHEBI:15377"/>
        <dbReference type="ChEBI" id="CHEBI:29985"/>
        <dbReference type="ChEBI" id="CHEBI:90782"/>
        <dbReference type="ChEBI" id="CHEBI:149556"/>
        <dbReference type="EC" id="3.4.17.24"/>
    </reaction>
    <physiologicalReaction direction="left-to-right" evidence="14">
        <dbReference type="Rhea" id="RHEA:63797"/>
    </physiologicalReaction>
</comment>
<dbReference type="Gene3D" id="2.60.40.3120">
    <property type="match status" value="1"/>
</dbReference>
<evidence type="ECO:0000259" key="20">
    <source>
        <dbReference type="PROSITE" id="PS51192"/>
    </source>
</evidence>
<evidence type="ECO:0000256" key="3">
    <source>
        <dbReference type="ARBA" id="ARBA00004214"/>
    </source>
</evidence>
<feature type="region of interest" description="Disordered" evidence="19">
    <location>
        <begin position="1788"/>
        <end position="1863"/>
    </location>
</feature>
<evidence type="ECO:0000256" key="17">
    <source>
        <dbReference type="ARBA" id="ARBA00047714"/>
    </source>
</evidence>
<dbReference type="InterPro" id="IPR011709">
    <property type="entry name" value="DEAD-box_helicase_OB_fold"/>
</dbReference>
<comment type="caution">
    <text evidence="23">The sequence shown here is derived from an EMBL/GenBank/DDBJ whole genome shotgun (WGS) entry which is preliminary data.</text>
</comment>
<dbReference type="Pfam" id="PF26026">
    <property type="entry name" value="RNA_hel_CTD"/>
    <property type="match status" value="1"/>
</dbReference>
<dbReference type="InterPro" id="IPR034286">
    <property type="entry name" value="M14_AGBL5-like"/>
</dbReference>
<dbReference type="SMART" id="SM00490">
    <property type="entry name" value="HELICc"/>
    <property type="match status" value="1"/>
</dbReference>
<dbReference type="InterPro" id="IPR027417">
    <property type="entry name" value="P-loop_NTPase"/>
</dbReference>
<dbReference type="Gene3D" id="1.20.120.1080">
    <property type="match status" value="1"/>
</dbReference>
<dbReference type="InterPro" id="IPR007502">
    <property type="entry name" value="Helicase-assoc_dom"/>
</dbReference>
<evidence type="ECO:0000256" key="15">
    <source>
        <dbReference type="ARBA" id="ARBA00032753"/>
    </source>
</evidence>
<evidence type="ECO:0000256" key="16">
    <source>
        <dbReference type="ARBA" id="ARBA00032928"/>
    </source>
</evidence>
<organism evidence="23 24">
    <name type="scientific">Porites lobata</name>
    <dbReference type="NCBI Taxonomy" id="104759"/>
    <lineage>
        <taxon>Eukaryota</taxon>
        <taxon>Metazoa</taxon>
        <taxon>Cnidaria</taxon>
        <taxon>Anthozoa</taxon>
        <taxon>Hexacorallia</taxon>
        <taxon>Scleractinia</taxon>
        <taxon>Fungiina</taxon>
        <taxon>Poritidae</taxon>
        <taxon>Porites</taxon>
    </lineage>
</organism>
<dbReference type="InterPro" id="IPR059023">
    <property type="entry name" value="RNA_hel_CTD"/>
</dbReference>
<feature type="region of interest" description="Disordered" evidence="19">
    <location>
        <begin position="117"/>
        <end position="169"/>
    </location>
</feature>
<feature type="compositionally biased region" description="Polar residues" evidence="19">
    <location>
        <begin position="1517"/>
        <end position="1532"/>
    </location>
</feature>
<keyword evidence="11" id="KW-0963">Cytoplasm</keyword>
<feature type="compositionally biased region" description="Polar residues" evidence="19">
    <location>
        <begin position="1993"/>
        <end position="2004"/>
    </location>
</feature>
<dbReference type="InterPro" id="IPR002464">
    <property type="entry name" value="DNA/RNA_helicase_DEAH_CS"/>
</dbReference>
<dbReference type="EMBL" id="CALNXK010000034">
    <property type="protein sequence ID" value="CAH3120052.1"/>
    <property type="molecule type" value="Genomic_DNA"/>
</dbReference>
<dbReference type="InterPro" id="IPR048333">
    <property type="entry name" value="HA2_WH"/>
</dbReference>
<evidence type="ECO:0000259" key="21">
    <source>
        <dbReference type="PROSITE" id="PS51194"/>
    </source>
</evidence>
<dbReference type="PANTHER" id="PTHR18934">
    <property type="entry name" value="ATP-DEPENDENT RNA HELICASE"/>
    <property type="match status" value="1"/>
</dbReference>
<feature type="domain" description="Helicase ATP-binding" evidence="20">
    <location>
        <begin position="279"/>
        <end position="449"/>
    </location>
</feature>
<dbReference type="EC" id="3.6.4.13" evidence="5"/>
<feature type="compositionally biased region" description="Basic residues" evidence="19">
    <location>
        <begin position="1974"/>
        <end position="1987"/>
    </location>
</feature>
<dbReference type="PROSITE" id="PS51194">
    <property type="entry name" value="HELICASE_CTER"/>
    <property type="match status" value="1"/>
</dbReference>
<dbReference type="Proteomes" id="UP001159405">
    <property type="component" value="Unassembled WGS sequence"/>
</dbReference>
<evidence type="ECO:0000256" key="6">
    <source>
        <dbReference type="ARBA" id="ARBA00022741"/>
    </source>
</evidence>
<proteinExistence type="inferred from homology"/>
<evidence type="ECO:0000256" key="11">
    <source>
        <dbReference type="ARBA" id="ARBA00023212"/>
    </source>
</evidence>
<keyword evidence="11" id="KW-0206">Cytoskeleton</keyword>
<dbReference type="SUPFAM" id="SSF53187">
    <property type="entry name" value="Zn-dependent exopeptidases"/>
    <property type="match status" value="1"/>
</dbReference>
<dbReference type="Pfam" id="PF04408">
    <property type="entry name" value="WHD_HA2"/>
    <property type="match status" value="1"/>
</dbReference>
<dbReference type="Gene3D" id="3.40.50.300">
    <property type="entry name" value="P-loop containing nucleotide triphosphate hydrolases"/>
    <property type="match status" value="2"/>
</dbReference>
<feature type="compositionally biased region" description="Polar residues" evidence="19">
    <location>
        <begin position="1845"/>
        <end position="1863"/>
    </location>
</feature>
<comment type="subcellular location">
    <subcellularLocation>
        <location evidence="2">Cytoplasm</location>
        <location evidence="2">Cytoskeleton</location>
        <location evidence="2">Spindle</location>
    </subcellularLocation>
    <subcellularLocation>
        <location evidence="3">Midbody</location>
    </subcellularLocation>
    <subcellularLocation>
        <location evidence="1">Nucleus</location>
    </subcellularLocation>
</comment>
<evidence type="ECO:0000313" key="24">
    <source>
        <dbReference type="Proteomes" id="UP001159405"/>
    </source>
</evidence>
<protein>
    <recommendedName>
        <fullName evidence="13">Cytosolic carboxypeptidase-like protein 5</fullName>
        <ecNumber evidence="5">3.6.4.13</ecNumber>
    </recommendedName>
    <alternativeName>
        <fullName evidence="16">ATP/GTP-binding protein-like 5</fullName>
    </alternativeName>
    <alternativeName>
        <fullName evidence="15">Protein deglutamylase CCP5</fullName>
    </alternativeName>
</protein>
<feature type="region of interest" description="Disordered" evidence="19">
    <location>
        <begin position="1971"/>
        <end position="2010"/>
    </location>
</feature>
<dbReference type="InterPro" id="IPR014001">
    <property type="entry name" value="Helicase_ATP-bd"/>
</dbReference>
<dbReference type="CDD" id="cd18791">
    <property type="entry name" value="SF2_C_RHA"/>
    <property type="match status" value="1"/>
</dbReference>
<evidence type="ECO:0000256" key="8">
    <source>
        <dbReference type="ARBA" id="ARBA00022806"/>
    </source>
</evidence>
<name>A0ABN8NT14_9CNID</name>
<dbReference type="SUPFAM" id="SSF52540">
    <property type="entry name" value="P-loop containing nucleoside triphosphate hydrolases"/>
    <property type="match status" value="1"/>
</dbReference>
<dbReference type="Pfam" id="PF07717">
    <property type="entry name" value="OB_NTP_bind"/>
    <property type="match status" value="1"/>
</dbReference>
<feature type="compositionally biased region" description="Basic residues" evidence="19">
    <location>
        <begin position="55"/>
        <end position="64"/>
    </location>
</feature>
<comment type="similarity">
    <text evidence="4 18">Belongs to the peptidase M14 family.</text>
</comment>
<feature type="region of interest" description="Disordered" evidence="19">
    <location>
        <begin position="1510"/>
        <end position="1547"/>
    </location>
</feature>
<keyword evidence="24" id="KW-1185">Reference proteome</keyword>
<feature type="region of interest" description="Disordered" evidence="19">
    <location>
        <begin position="2062"/>
        <end position="2083"/>
    </location>
</feature>
<evidence type="ECO:0000256" key="19">
    <source>
        <dbReference type="SAM" id="MobiDB-lite"/>
    </source>
</evidence>
<evidence type="ECO:0000313" key="23">
    <source>
        <dbReference type="EMBL" id="CAH3120052.1"/>
    </source>
</evidence>
<feature type="compositionally biased region" description="Polar residues" evidence="19">
    <location>
        <begin position="2065"/>
        <end position="2083"/>
    </location>
</feature>
<evidence type="ECO:0000256" key="5">
    <source>
        <dbReference type="ARBA" id="ARBA00012552"/>
    </source>
</evidence>
<evidence type="ECO:0000256" key="9">
    <source>
        <dbReference type="ARBA" id="ARBA00022840"/>
    </source>
</evidence>
<sequence>MQRGLWASLRSFRGIKRHGFTRLISSTLDNTGTDLTKFKMHKGGIRNQSEFSRGGGRRGGRGRHPSGLSGKQIGLWYAAKGKRNRKDRELKQRAYVTMESHHEEKITELLGKIRADESSDLNDGGAEPGPSFPRGQSDISLKGSYQGPEMYTSNYGRTDPGPSSQTDWYDSAQESYQGNELNVGYDVAGCATNTVAFGNQFTDEAEQVHFQCPDEMFQSNDGSFNQSQTSHGFLQQDPALDHYLKDDQERKLLSGTTRYKDMQEFRKRLPAHDKKEELLQLINSEQVLVISGETGCGKTTQVAQFILDDAIEQGHGSLCRIICTQPRRISAISVAERVAAERDESCGGKSSVGFQIRLESKLPREQGSILYCTTGILLRWLVSDPLLIGTSHIILDEIHERDVLSDFLIIIVRDLLPKRPDLKLILMSATLNSQMFSAYFGNCKMCHIPGFTYPVQEFFLEEIIEKTGYHVAERSQGFNKRQPKWMKYRGRKSIAKDRRLEKSNAWLAESGSQEDDEEIVWQEYLHSIRDRFSPGTITTLQNMDLEKIDLGLLVRVIKHISLQMEDGAILVFLPGWDDISKLHDNLKKETLFSSDKFLIIPLHSMMPSASQREVFDRPPKGVRKIIIATNIAETSITIDDVVFVVDAGKVKEKTYDVNNKIACLQPVWISKASSLQRRGRAGRVQPGYCFHLFTQHRAEALEDYQLPEMMRTPLEELCLQIKILKLGMIRPFLSKALQPPEEQAVINALEVLRQLNALDGNEELTPLGYHLAALPVSPRIGKMILFGAIFSCLDPVLTVASVLGFKDPFVFPLGKQKEAEQARSKFAGDTRSDHLALLNAFQGWEQSVRNRRERDFCWRNFLSMNTMKMIKDMKKQFSGLLHEIGFLDSADPKAPAANRNSENLKLVKAVLCAGLYPNVASIQHHPSFKRPPKLRTQEDGLVYLHPKSVNVDVKVFEDNWLIYHEKMKSSSLFLYDSTMIAPFPLLFFGGDISVFMEEGYETVAVDDFIKFKSPTRIANLVKELRVELDKLLRQKIAQPKMKLSAGPGTGDKESALLRAIIDLITSEENTNWVSLSRPLFHSLLTFISNFDAGNLARVEKVKQEEGSSCTEDADGTVTIVPDYDYNVWTAPDCAGTDYENGNRTWFYFGVKGGQPGKLLRINIMNLNRQGKLYGQGMTPLVKVVPSRNKWERIRDKPKYETEDGQFKLSFTYRFPDQRNGVCYFAFCYPYSYSESQAKLEELDHNFSSCQQMSSSSPKDDIYYHRELLCYSLDNLRVDLLTITSAKGILESREDWLPSLFPEKTVPRAHRFQGKKVFFLSARVHPGETPSSFVFNGFLDFILRRDDPRAAALRNQYVFKMIPMLNPDGVKRGHYRTDTRGVNLNRVYLDPDPSLHPSIFAAKSVIVYHHNNGNLHQNSDVEKVCTCNAGSEEESVLLQNTSKSLVNNTILDVTTIPVALKPGSPDSESLKLELQSVTVDKDDFNNNSDTMETALLSKNVDSLALEDGVLSSQEKEISSNTDAQKETSIVDQLSNESTSSMSSDMSNNGLPRQFAQRKVEQTQELQNCCINCLSKTCGESSSGVAYYVDLHGHASKRGCFVYANYLDNEDDYVRSILFPKLISLNSANFDFAACNFTEKNMYSKDKRDGMSKEGSGRVAIYKATGIVHSYTLECNYNCGRTVNCLPPATCDSGRATPPPSPGFPPKYTPDIYEEVGRALAVAVLDMNNSNPWSRLPLSEFSSLEGVRNWIKRFVKSSKNAPSVPKKLSRVITKTSSMVAGATAGTRQKLSALTSSSSDMSSDNNVAAKVSEPFPSQNGKGAFKEAGKKVAGDTSLARRPLNLAATRHSSLQTTGNMGCKNQESSSLCRTTVISGGTVNKDHLPEAGAQKSQVYKPKEQPRVSLELPKTGPTLRLVHNFRHSSQVHVQHVPPSSKTLSPPIEVKMSTVDVHKQFIGFQRGKASTVTKCQSDEEKKKKIIRQRRKNGRKKEKTEESSTVYNESQPVQITLPGRPVEEEVTNVKSSKDEEGFKGKGPQLLRKNSSKNLISCSMMSCEVVDIKELPHTPPQSSSSTAPLQLWNNMSVS</sequence>
<keyword evidence="8" id="KW-0347">Helicase</keyword>
<evidence type="ECO:0000256" key="18">
    <source>
        <dbReference type="PROSITE-ProRule" id="PRU01379"/>
    </source>
</evidence>
<keyword evidence="12" id="KW-0539">Nucleus</keyword>
<dbReference type="Gene3D" id="3.40.630.10">
    <property type="entry name" value="Zn peptidases"/>
    <property type="match status" value="2"/>
</dbReference>
<dbReference type="SMART" id="SM00847">
    <property type="entry name" value="HA2"/>
    <property type="match status" value="1"/>
</dbReference>
<feature type="region of interest" description="Disordered" evidence="19">
    <location>
        <begin position="44"/>
        <end position="70"/>
    </location>
</feature>
<evidence type="ECO:0000256" key="1">
    <source>
        <dbReference type="ARBA" id="ARBA00004123"/>
    </source>
</evidence>
<feature type="compositionally biased region" description="Low complexity" evidence="19">
    <location>
        <begin position="1533"/>
        <end position="1547"/>
    </location>
</feature>
<feature type="compositionally biased region" description="Basic and acidic residues" evidence="19">
    <location>
        <begin position="1820"/>
        <end position="1829"/>
    </location>
</feature>
<dbReference type="InterPro" id="IPR000834">
    <property type="entry name" value="Peptidase_M14"/>
</dbReference>
<keyword evidence="6" id="KW-0547">Nucleotide-binding</keyword>
<keyword evidence="7" id="KW-0378">Hydrolase</keyword>
<evidence type="ECO:0000259" key="22">
    <source>
        <dbReference type="PROSITE" id="PS52035"/>
    </source>
</evidence>
<dbReference type="InterPro" id="IPR001650">
    <property type="entry name" value="Helicase_C-like"/>
</dbReference>
<dbReference type="SMART" id="SM00487">
    <property type="entry name" value="DEXDc"/>
    <property type="match status" value="1"/>
</dbReference>
<accession>A0ABN8NT14</accession>
<feature type="active site" description="Proton donor/acceptor" evidence="18">
    <location>
        <position position="1672"/>
    </location>
</feature>
<dbReference type="InterPro" id="IPR011545">
    <property type="entry name" value="DEAD/DEAH_box_helicase_dom"/>
</dbReference>
<dbReference type="Pfam" id="PF18027">
    <property type="entry name" value="Pepdidase_M14_N"/>
    <property type="match status" value="1"/>
</dbReference>
<dbReference type="PANTHER" id="PTHR18934:SF237">
    <property type="entry name" value="ATP-DEPENDENT DNA_RNA HELICASE DHX36"/>
    <property type="match status" value="1"/>
</dbReference>
<dbReference type="Pfam" id="PF00270">
    <property type="entry name" value="DEAD"/>
    <property type="match status" value="1"/>
</dbReference>
<feature type="region of interest" description="Disordered" evidence="19">
    <location>
        <begin position="1876"/>
        <end position="1898"/>
    </location>
</feature>
<evidence type="ECO:0000256" key="4">
    <source>
        <dbReference type="ARBA" id="ARBA00005988"/>
    </source>
</evidence>
<evidence type="ECO:0000256" key="10">
    <source>
        <dbReference type="ARBA" id="ARBA00022884"/>
    </source>
</evidence>